<dbReference type="AlphaFoldDB" id="A0A1J1IAX9"/>
<dbReference type="Gene3D" id="3.30.160.60">
    <property type="entry name" value="Classic Zinc Finger"/>
    <property type="match status" value="5"/>
</dbReference>
<dbReference type="GO" id="GO:0004017">
    <property type="term" value="F:AMP kinase activity"/>
    <property type="evidence" value="ECO:0007669"/>
    <property type="project" value="InterPro"/>
</dbReference>
<evidence type="ECO:0000313" key="19">
    <source>
        <dbReference type="EMBL" id="CRK96716.1"/>
    </source>
</evidence>
<dbReference type="InterPro" id="IPR028586">
    <property type="entry name" value="AK3/Ak4_mitochondrial"/>
</dbReference>
<feature type="binding site" evidence="13">
    <location>
        <position position="701"/>
    </location>
    <ligand>
        <name>GTP</name>
        <dbReference type="ChEBI" id="CHEBI:37565"/>
    </ligand>
</feature>
<feature type="domain" description="C2H2-type" evidence="17">
    <location>
        <begin position="359"/>
        <end position="387"/>
    </location>
</feature>
<dbReference type="GO" id="GO:0046033">
    <property type="term" value="P:AMP metabolic process"/>
    <property type="evidence" value="ECO:0007669"/>
    <property type="project" value="UniProtKB-UniRule"/>
</dbReference>
<evidence type="ECO:0000256" key="10">
    <source>
        <dbReference type="ARBA" id="ARBA00023134"/>
    </source>
</evidence>
<comment type="subunit">
    <text evidence="13">Monomer.</text>
</comment>
<feature type="binding site" evidence="15">
    <location>
        <position position="14"/>
    </location>
    <ligand>
        <name>Zn(2+)</name>
        <dbReference type="ChEBI" id="CHEBI:29105"/>
    </ligand>
</feature>
<evidence type="ECO:0000256" key="6">
    <source>
        <dbReference type="ARBA" id="ARBA00022771"/>
    </source>
</evidence>
<dbReference type="GO" id="GO:0005634">
    <property type="term" value="C:nucleus"/>
    <property type="evidence" value="ECO:0007669"/>
    <property type="project" value="InterPro"/>
</dbReference>
<dbReference type="GO" id="GO:0000981">
    <property type="term" value="F:DNA-binding transcription factor activity, RNA polymerase II-specific"/>
    <property type="evidence" value="ECO:0007669"/>
    <property type="project" value="TreeGrafter"/>
</dbReference>
<evidence type="ECO:0000256" key="3">
    <source>
        <dbReference type="ARBA" id="ARBA00022723"/>
    </source>
</evidence>
<dbReference type="PROSITE" id="PS00028">
    <property type="entry name" value="ZINC_FINGER_C2H2_1"/>
    <property type="match status" value="7"/>
</dbReference>
<dbReference type="Pfam" id="PF00096">
    <property type="entry name" value="zf-C2H2"/>
    <property type="match status" value="3"/>
</dbReference>
<comment type="similarity">
    <text evidence="13">Belongs to the adenylate kinase family. AK3 subfamily.</text>
</comment>
<feature type="binding site" evidence="13">
    <location>
        <position position="598"/>
    </location>
    <ligand>
        <name>AMP</name>
        <dbReference type="ChEBI" id="CHEBI:456215"/>
    </ligand>
</feature>
<dbReference type="SMART" id="SM00355">
    <property type="entry name" value="ZnF_C2H2"/>
    <property type="match status" value="10"/>
</dbReference>
<keyword evidence="6 14" id="KW-0863">Zinc-finger</keyword>
<keyword evidence="5 13" id="KW-0547">Nucleotide-binding</keyword>
<evidence type="ECO:0000259" key="17">
    <source>
        <dbReference type="PROSITE" id="PS50157"/>
    </source>
</evidence>
<dbReference type="PANTHER" id="PTHR24388">
    <property type="entry name" value="ZINC FINGER PROTEIN"/>
    <property type="match status" value="1"/>
</dbReference>
<dbReference type="SUPFAM" id="SSF52540">
    <property type="entry name" value="P-loop containing nucleoside triphosphate hydrolases"/>
    <property type="match status" value="1"/>
</dbReference>
<sequence>MSELFSYLDKCRCCYGSIKGIEKSSEINQIIEQRFYFISNIKLKVSSSLSNKICIECHSKINSFYYFKQEIVDKQERLYQLLEDNEAIQSDDKSEVFDETPFEPQVDIKMENQNHFQQEKFVIIEYEAQLLPPNQFDQFGMSHTIFDRDERSSSDKDPFRNSIERKTNKKISEAKNNFECHICQKYFKDKKRVKVHIQRVHKQIKDHKCDECEYRAHTKWDILRHIKTNHLPRDADPKDLRICPDCGKVLKGNNHLNFHIKTKHLKLTKYSCDLCAFKSYGKYQIRLHIEIHHLPLELRKGFPCDLCSSVLTTAMSLKTHKTHKHSGLRPHQCYCGKSYALRETLKSHIRNVHNGERKYKCPHCQKGFNSNPRLRDHVNNIHGTKQEIPCFQCGKIFNSLRNLQTHSIYHEAPSLKCNFCEKVFYIKKNLREHQQSVHLGITYSCEMCNRSFQSTSGLRRHAKSHYFLNLGRGLTSQSKILHEFHVCCFLFLIVDFVLRTFVRKMSKLFRALIMGAPGSGKGTISERIVKAFKIVHISTGDLLRTNIERKTPLGVEAEKYIKKGALIPDEHMINCILEELHVARGSILLDGFPRTKVQAEKLWEVQKIDSVINLIVPFEIIVDRVKGRYVHMSSGRVYNLEFNPPKVPMKDDVTGEPLSKRPDDDPDILMKRLKVYEDETMPVLDFYKTKGILTEFKGNTSNEIWEKLKPFLAEKIN</sequence>
<evidence type="ECO:0000256" key="2">
    <source>
        <dbReference type="ARBA" id="ARBA00022679"/>
    </source>
</evidence>
<dbReference type="InterPro" id="IPR033690">
    <property type="entry name" value="Adenylat_kinase_CS"/>
</dbReference>
<feature type="binding site" evidence="13">
    <location>
        <position position="672"/>
    </location>
    <ligand>
        <name>AMP</name>
        <dbReference type="ChEBI" id="CHEBI:456215"/>
    </ligand>
</feature>
<feature type="binding site" evidence="13">
    <location>
        <position position="661"/>
    </location>
    <ligand>
        <name>AMP</name>
        <dbReference type="ChEBI" id="CHEBI:456215"/>
    </ligand>
</feature>
<feature type="region of interest" description="NMPbind" evidence="13">
    <location>
        <begin position="538"/>
        <end position="567"/>
    </location>
</feature>
<comment type="domain">
    <text evidence="13">Consists of three domains, a large central CORE domain and two small peripheral domains, NMPbind and LID, which undergo movements during catalysis. The LID domain closes over the site of phosphoryl transfer upon GTP binding. Assembling and dissambling the active center during each catalytic cycle provides an effective means to prevent GTP hydrolysis.</text>
</comment>
<comment type="subcellular location">
    <subcellularLocation>
        <location evidence="1 13">Mitochondrion matrix</location>
    </subcellularLocation>
</comment>
<dbReference type="GO" id="GO:0005524">
    <property type="term" value="F:ATP binding"/>
    <property type="evidence" value="ECO:0007669"/>
    <property type="project" value="InterPro"/>
</dbReference>
<evidence type="ECO:0000256" key="8">
    <source>
        <dbReference type="ARBA" id="ARBA00022833"/>
    </source>
</evidence>
<dbReference type="SUPFAM" id="SSF57716">
    <property type="entry name" value="Glucocorticoid receptor-like (DNA-binding domain)"/>
    <property type="match status" value="1"/>
</dbReference>
<feature type="domain" description="C2H2-type" evidence="17">
    <location>
        <begin position="415"/>
        <end position="440"/>
    </location>
</feature>
<feature type="domain" description="C2H2-type" evidence="17">
    <location>
        <begin position="178"/>
        <end position="206"/>
    </location>
</feature>
<dbReference type="OrthoDB" id="7787525at2759"/>
<dbReference type="EMBL" id="CVRI01000044">
    <property type="protein sequence ID" value="CRK96716.1"/>
    <property type="molecule type" value="Genomic_DNA"/>
</dbReference>
<keyword evidence="10 13" id="KW-0342">GTP-binding</keyword>
<dbReference type="InterPro" id="IPR000850">
    <property type="entry name" value="Adenylat/UMP-CMP_kin"/>
</dbReference>
<dbReference type="GO" id="GO:0006172">
    <property type="term" value="P:ADP biosynthetic process"/>
    <property type="evidence" value="ECO:0007669"/>
    <property type="project" value="UniProtKB-UniRule"/>
</dbReference>
<evidence type="ECO:0000256" key="1">
    <source>
        <dbReference type="ARBA" id="ARBA00004305"/>
    </source>
</evidence>
<evidence type="ECO:0000256" key="15">
    <source>
        <dbReference type="PROSITE-ProRule" id="PRU01263"/>
    </source>
</evidence>
<comment type="similarity">
    <text evidence="12">Belongs to the snail C2H2-type zinc-finger protein family.</text>
</comment>
<dbReference type="GO" id="GO:0005525">
    <property type="term" value="F:GTP binding"/>
    <property type="evidence" value="ECO:0007669"/>
    <property type="project" value="UniProtKB-KW"/>
</dbReference>
<dbReference type="GO" id="GO:0046899">
    <property type="term" value="F:nucleoside triphosphate adenylate kinase activity"/>
    <property type="evidence" value="ECO:0007669"/>
    <property type="project" value="UniProtKB-UniRule"/>
</dbReference>
<feature type="region of interest" description="LID" evidence="13">
    <location>
        <begin position="627"/>
        <end position="664"/>
    </location>
</feature>
<feature type="binding site" evidence="13">
    <location>
        <position position="544"/>
    </location>
    <ligand>
        <name>AMP</name>
        <dbReference type="ChEBI" id="CHEBI:456215"/>
    </ligand>
</feature>
<dbReference type="SUPFAM" id="SSF57667">
    <property type="entry name" value="beta-beta-alpha zinc fingers"/>
    <property type="match status" value="5"/>
</dbReference>
<keyword evidence="7 13" id="KW-0418">Kinase</keyword>
<feature type="binding site" evidence="15">
    <location>
        <position position="57"/>
    </location>
    <ligand>
        <name>Zn(2+)</name>
        <dbReference type="ChEBI" id="CHEBI:29105"/>
    </ligand>
</feature>
<dbReference type="GO" id="GO:0046041">
    <property type="term" value="P:ITP metabolic process"/>
    <property type="evidence" value="ECO:0007669"/>
    <property type="project" value="UniProtKB-UniRule"/>
</dbReference>
<evidence type="ECO:0000256" key="4">
    <source>
        <dbReference type="ARBA" id="ARBA00022737"/>
    </source>
</evidence>
<feature type="domain" description="ZAD" evidence="18">
    <location>
        <begin position="9"/>
        <end position="81"/>
    </location>
</feature>
<dbReference type="InterPro" id="IPR013087">
    <property type="entry name" value="Znf_C2H2_type"/>
</dbReference>
<proteinExistence type="inferred from homology"/>
<keyword evidence="20" id="KW-1185">Reference proteome</keyword>
<dbReference type="Gene3D" id="3.40.50.300">
    <property type="entry name" value="P-loop containing nucleotide triphosphate hydrolases"/>
    <property type="match status" value="1"/>
</dbReference>
<dbReference type="STRING" id="568069.A0A1J1IAX9"/>
<dbReference type="NCBIfam" id="TIGR01351">
    <property type="entry name" value="adk"/>
    <property type="match status" value="1"/>
</dbReference>
<feature type="binding site" evidence="13">
    <location>
        <begin position="637"/>
        <end position="638"/>
    </location>
    <ligand>
        <name>GTP</name>
        <dbReference type="ChEBI" id="CHEBI:37565"/>
    </ligand>
</feature>
<reference evidence="19 20" key="1">
    <citation type="submission" date="2015-04" db="EMBL/GenBank/DDBJ databases">
        <authorList>
            <person name="Syromyatnikov M.Y."/>
            <person name="Popov V.N."/>
        </authorList>
    </citation>
    <scope>NUCLEOTIDE SEQUENCE [LARGE SCALE GENOMIC DNA]</scope>
</reference>
<feature type="domain" description="C2H2-type" evidence="17">
    <location>
        <begin position="302"/>
        <end position="330"/>
    </location>
</feature>
<dbReference type="CDD" id="cd01428">
    <property type="entry name" value="ADK"/>
    <property type="match status" value="1"/>
</dbReference>
<feature type="binding site" evidence="13">
    <location>
        <begin position="565"/>
        <end position="567"/>
    </location>
    <ligand>
        <name>AMP</name>
        <dbReference type="ChEBI" id="CHEBI:456215"/>
    </ligand>
</feature>
<keyword evidence="11" id="KW-0539">Nucleus</keyword>
<dbReference type="HAMAP" id="MF_00235">
    <property type="entry name" value="Adenylate_kinase_Adk"/>
    <property type="match status" value="1"/>
</dbReference>
<accession>A0A1J1IAX9</accession>
<feature type="binding site" evidence="13">
    <location>
        <begin position="518"/>
        <end position="523"/>
    </location>
    <ligand>
        <name>GTP</name>
        <dbReference type="ChEBI" id="CHEBI:37565"/>
    </ligand>
</feature>
<gene>
    <name evidence="13" type="primary">Adk3</name>
    <name evidence="19" type="ORF">CLUMA_CG009919</name>
</gene>
<dbReference type="Pfam" id="PF13894">
    <property type="entry name" value="zf-C2H2_4"/>
    <property type="match status" value="1"/>
</dbReference>
<dbReference type="FunFam" id="3.40.50.300:FF:000106">
    <property type="entry name" value="Adenylate kinase mitochondrial"/>
    <property type="match status" value="1"/>
</dbReference>
<dbReference type="InterPro" id="IPR012934">
    <property type="entry name" value="Znf_AD"/>
</dbReference>
<evidence type="ECO:0000256" key="12">
    <source>
        <dbReference type="ARBA" id="ARBA00037948"/>
    </source>
</evidence>
<dbReference type="Pfam" id="PF05191">
    <property type="entry name" value="ADK_lid"/>
    <property type="match status" value="1"/>
</dbReference>
<evidence type="ECO:0000256" key="14">
    <source>
        <dbReference type="PROSITE-ProRule" id="PRU00042"/>
    </source>
</evidence>
<dbReference type="PROSITE" id="PS51915">
    <property type="entry name" value="ZAD"/>
    <property type="match status" value="1"/>
</dbReference>
<dbReference type="Proteomes" id="UP000183832">
    <property type="component" value="Unassembled WGS sequence"/>
</dbReference>
<feature type="region of interest" description="Disordered" evidence="16">
    <location>
        <begin position="147"/>
        <end position="167"/>
    </location>
</feature>
<evidence type="ECO:0000256" key="16">
    <source>
        <dbReference type="SAM" id="MobiDB-lite"/>
    </source>
</evidence>
<dbReference type="GO" id="GO:0008270">
    <property type="term" value="F:zinc ion binding"/>
    <property type="evidence" value="ECO:0007669"/>
    <property type="project" value="UniProtKB-UniRule"/>
</dbReference>
<feature type="binding site" evidence="13">
    <location>
        <position position="628"/>
    </location>
    <ligand>
        <name>GTP</name>
        <dbReference type="ChEBI" id="CHEBI:37565"/>
    </ligand>
</feature>
<dbReference type="InterPro" id="IPR006259">
    <property type="entry name" value="Adenyl_kin_sub"/>
</dbReference>
<dbReference type="PANTHER" id="PTHR24388:SF104">
    <property type="entry name" value="AT-RICH BINDING PROTEIN-RELATED"/>
    <property type="match status" value="1"/>
</dbReference>
<dbReference type="PROSITE" id="PS00113">
    <property type="entry name" value="ADENYLATE_KINASE"/>
    <property type="match status" value="1"/>
</dbReference>
<evidence type="ECO:0000256" key="7">
    <source>
        <dbReference type="ARBA" id="ARBA00022777"/>
    </source>
</evidence>
<dbReference type="InterPro" id="IPR027417">
    <property type="entry name" value="P-loop_NTPase"/>
</dbReference>
<feature type="binding site" evidence="13">
    <location>
        <position position="539"/>
    </location>
    <ligand>
        <name>AMP</name>
        <dbReference type="ChEBI" id="CHEBI:456215"/>
    </ligand>
</feature>
<dbReference type="SMART" id="SM00868">
    <property type="entry name" value="zf-AD"/>
    <property type="match status" value="1"/>
</dbReference>
<keyword evidence="8 15" id="KW-0862">Zinc</keyword>
<organism evidence="19 20">
    <name type="scientific">Clunio marinus</name>
    <dbReference type="NCBI Taxonomy" id="568069"/>
    <lineage>
        <taxon>Eukaryota</taxon>
        <taxon>Metazoa</taxon>
        <taxon>Ecdysozoa</taxon>
        <taxon>Arthropoda</taxon>
        <taxon>Hexapoda</taxon>
        <taxon>Insecta</taxon>
        <taxon>Pterygota</taxon>
        <taxon>Neoptera</taxon>
        <taxon>Endopterygota</taxon>
        <taxon>Diptera</taxon>
        <taxon>Nematocera</taxon>
        <taxon>Chironomoidea</taxon>
        <taxon>Chironomidae</taxon>
        <taxon>Clunio</taxon>
    </lineage>
</organism>
<evidence type="ECO:0000259" key="18">
    <source>
        <dbReference type="PROSITE" id="PS51915"/>
    </source>
</evidence>
<evidence type="ECO:0000256" key="9">
    <source>
        <dbReference type="ARBA" id="ARBA00023128"/>
    </source>
</evidence>
<name>A0A1J1IAX9_9DIPT</name>
<dbReference type="GO" id="GO:0000978">
    <property type="term" value="F:RNA polymerase II cis-regulatory region sequence-specific DNA binding"/>
    <property type="evidence" value="ECO:0007669"/>
    <property type="project" value="TreeGrafter"/>
</dbReference>
<dbReference type="GO" id="GO:0046039">
    <property type="term" value="P:GTP metabolic process"/>
    <property type="evidence" value="ECO:0007669"/>
    <property type="project" value="UniProtKB-UniRule"/>
</dbReference>
<comment type="function">
    <text evidence="13">Involved in maintaining the homeostasis of cellular nucleotides by catalyzing the interconversion of nucleoside phosphates. Has GTP:AMP phosphotransferase and ITP:AMP phosphotransferase activities.</text>
</comment>
<keyword evidence="2 13" id="KW-0808">Transferase</keyword>
<dbReference type="PROSITE" id="PS50157">
    <property type="entry name" value="ZINC_FINGER_C2H2_2"/>
    <property type="match status" value="7"/>
</dbReference>
<dbReference type="EC" id="2.7.4.10" evidence="13"/>
<comment type="catalytic activity">
    <reaction evidence="13">
        <text>a ribonucleoside 5'-triphosphate + AMP = a ribonucleoside 5'-diphosphate + ADP</text>
        <dbReference type="Rhea" id="RHEA:13749"/>
        <dbReference type="ChEBI" id="CHEBI:57930"/>
        <dbReference type="ChEBI" id="CHEBI:61557"/>
        <dbReference type="ChEBI" id="CHEBI:456215"/>
        <dbReference type="ChEBI" id="CHEBI:456216"/>
        <dbReference type="EC" id="2.7.4.10"/>
    </reaction>
</comment>
<keyword evidence="9 13" id="KW-0496">Mitochondrion</keyword>
<evidence type="ECO:0000256" key="5">
    <source>
        <dbReference type="ARBA" id="ARBA00022741"/>
    </source>
</evidence>
<dbReference type="InterPro" id="IPR007862">
    <property type="entry name" value="Adenylate_kinase_lid-dom"/>
</dbReference>
<dbReference type="InterPro" id="IPR036236">
    <property type="entry name" value="Znf_C2H2_sf"/>
</dbReference>
<keyword evidence="3 15" id="KW-0479">Metal-binding</keyword>
<feature type="binding site" evidence="15">
    <location>
        <position position="11"/>
    </location>
    <ligand>
        <name>Zn(2+)</name>
        <dbReference type="ChEBI" id="CHEBI:29105"/>
    </ligand>
</feature>
<evidence type="ECO:0000256" key="13">
    <source>
        <dbReference type="HAMAP-Rule" id="MF_03169"/>
    </source>
</evidence>
<dbReference type="PRINTS" id="PR00094">
    <property type="entry name" value="ADENYLTKNASE"/>
</dbReference>
<feature type="domain" description="C2H2-type" evidence="17">
    <location>
        <begin position="331"/>
        <end position="358"/>
    </location>
</feature>
<feature type="domain" description="C2H2-type" evidence="17">
    <location>
        <begin position="443"/>
        <end position="465"/>
    </location>
</feature>
<evidence type="ECO:0000256" key="11">
    <source>
        <dbReference type="ARBA" id="ARBA00023242"/>
    </source>
</evidence>
<feature type="binding site" evidence="13">
    <location>
        <begin position="591"/>
        <end position="594"/>
    </location>
    <ligand>
        <name>AMP</name>
        <dbReference type="ChEBI" id="CHEBI:456215"/>
    </ligand>
</feature>
<keyword evidence="4" id="KW-0677">Repeat</keyword>
<protein>
    <recommendedName>
        <fullName evidence="13">GTP:AMP phosphotransferase, mitochondrial</fullName>
        <ecNumber evidence="13">2.7.4.10</ecNumber>
    </recommendedName>
    <alternativeName>
        <fullName evidence="13">Adenylate kinase 3</fullName>
        <shortName evidence="13">AK 3</shortName>
    </alternativeName>
</protein>
<dbReference type="GO" id="GO:0005759">
    <property type="term" value="C:mitochondrial matrix"/>
    <property type="evidence" value="ECO:0007669"/>
    <property type="project" value="UniProtKB-SubCell"/>
</dbReference>
<feature type="domain" description="C2H2-type" evidence="17">
    <location>
        <begin position="388"/>
        <end position="415"/>
    </location>
</feature>
<evidence type="ECO:0000313" key="20">
    <source>
        <dbReference type="Proteomes" id="UP000183832"/>
    </source>
</evidence>
<dbReference type="Pfam" id="PF00406">
    <property type="entry name" value="ADK"/>
    <property type="match status" value="1"/>
</dbReference>
<feature type="binding site" evidence="15">
    <location>
        <position position="54"/>
    </location>
    <ligand>
        <name>Zn(2+)</name>
        <dbReference type="ChEBI" id="CHEBI:29105"/>
    </ligand>
</feature>
<dbReference type="HAMAP" id="MF_03169">
    <property type="entry name" value="Adenylate_kinase_AK3"/>
    <property type="match status" value="1"/>
</dbReference>
<dbReference type="InterPro" id="IPR050527">
    <property type="entry name" value="Snail/Krueppel_Znf"/>
</dbReference>